<dbReference type="EMBL" id="CP013264">
    <property type="protein sequence ID" value="ALR22784.1"/>
    <property type="molecule type" value="Genomic_DNA"/>
</dbReference>
<dbReference type="InterPro" id="IPR003593">
    <property type="entry name" value="AAA+_ATPase"/>
</dbReference>
<reference evidence="4 5" key="1">
    <citation type="submission" date="2015-11" db="EMBL/GenBank/DDBJ databases">
        <title>A Two-component Flavoprotein Monooxygenase System MeaXY Responsible for para-Hydroxylation of 2-Methyl-6-ethylaniline and 2,6-Diethylaniline in Sphingobium baderi DE-13.</title>
        <authorList>
            <person name="Cheng M."/>
            <person name="Meng Q."/>
            <person name="Yang Y."/>
            <person name="Chu C."/>
            <person name="Yan X."/>
            <person name="He J."/>
            <person name="Li S."/>
        </authorList>
    </citation>
    <scope>NUCLEOTIDE SEQUENCE [LARGE SCALE GENOMIC DNA]</scope>
    <source>
        <strain evidence="4 5">DE-13</strain>
    </source>
</reference>
<dbReference type="InterPro" id="IPR017871">
    <property type="entry name" value="ABC_transporter-like_CS"/>
</dbReference>
<keyword evidence="2 4" id="KW-0067">ATP-binding</keyword>
<dbReference type="InterPro" id="IPR003439">
    <property type="entry name" value="ABC_transporter-like_ATP-bd"/>
</dbReference>
<dbReference type="PROSITE" id="PS50893">
    <property type="entry name" value="ABC_TRANSPORTER_2"/>
    <property type="match status" value="1"/>
</dbReference>
<proteinExistence type="predicted"/>
<dbReference type="InterPro" id="IPR050334">
    <property type="entry name" value="Molybdenum_import_ModC"/>
</dbReference>
<dbReference type="Gene3D" id="3.40.50.300">
    <property type="entry name" value="P-loop containing nucleotide triphosphate hydrolases"/>
    <property type="match status" value="1"/>
</dbReference>
<name>A0A0S3F584_9SPHN</name>
<accession>A0A0S3F584</accession>
<dbReference type="OrthoDB" id="9802264at2"/>
<sequence length="203" mass="22813">MSFDIDVTVQHGRRRIALSHRAQARIVALIGPSGIGKTSILNMVAGLLKPDQGRIIVAGETLFDSERRLNRPSAQRRLGYVFQDRRLFPHLRVRDNLLYGHRPPSSLSLDELAPFLGIAHLLDRWPGTLSGGEAQRVAMGRALMSDPRALLMDEPLSSVDPRRKAEILDMIRHIPDISQVPILYVTHDLDEAHRLEAEIVMIE</sequence>
<gene>
    <name evidence="4" type="ORF">ATN00_19415</name>
</gene>
<dbReference type="InterPro" id="IPR027417">
    <property type="entry name" value="P-loop_NTPase"/>
</dbReference>
<dbReference type="GO" id="GO:0005524">
    <property type="term" value="F:ATP binding"/>
    <property type="evidence" value="ECO:0007669"/>
    <property type="project" value="UniProtKB-KW"/>
</dbReference>
<keyword evidence="5" id="KW-1185">Reference proteome</keyword>
<dbReference type="GO" id="GO:0016887">
    <property type="term" value="F:ATP hydrolysis activity"/>
    <property type="evidence" value="ECO:0007669"/>
    <property type="project" value="InterPro"/>
</dbReference>
<organism evidence="4 5">
    <name type="scientific">Sphingobium baderi</name>
    <dbReference type="NCBI Taxonomy" id="1332080"/>
    <lineage>
        <taxon>Bacteria</taxon>
        <taxon>Pseudomonadati</taxon>
        <taxon>Pseudomonadota</taxon>
        <taxon>Alphaproteobacteria</taxon>
        <taxon>Sphingomonadales</taxon>
        <taxon>Sphingomonadaceae</taxon>
        <taxon>Sphingobium</taxon>
    </lineage>
</organism>
<evidence type="ECO:0000256" key="2">
    <source>
        <dbReference type="ARBA" id="ARBA00022840"/>
    </source>
</evidence>
<dbReference type="SMART" id="SM00382">
    <property type="entry name" value="AAA"/>
    <property type="match status" value="1"/>
</dbReference>
<dbReference type="Pfam" id="PF00005">
    <property type="entry name" value="ABC_tran"/>
    <property type="match status" value="1"/>
</dbReference>
<evidence type="ECO:0000259" key="3">
    <source>
        <dbReference type="PROSITE" id="PS50893"/>
    </source>
</evidence>
<dbReference type="SUPFAM" id="SSF52540">
    <property type="entry name" value="P-loop containing nucleoside triphosphate hydrolases"/>
    <property type="match status" value="1"/>
</dbReference>
<evidence type="ECO:0000313" key="5">
    <source>
        <dbReference type="Proteomes" id="UP000056968"/>
    </source>
</evidence>
<evidence type="ECO:0000313" key="4">
    <source>
        <dbReference type="EMBL" id="ALR22784.1"/>
    </source>
</evidence>
<evidence type="ECO:0000256" key="1">
    <source>
        <dbReference type="ARBA" id="ARBA00022741"/>
    </source>
</evidence>
<dbReference type="PROSITE" id="PS00211">
    <property type="entry name" value="ABC_TRANSPORTER_1"/>
    <property type="match status" value="1"/>
</dbReference>
<dbReference type="PANTHER" id="PTHR43514">
    <property type="entry name" value="ABC TRANSPORTER I FAMILY MEMBER 10"/>
    <property type="match status" value="1"/>
</dbReference>
<feature type="domain" description="ABC transporter" evidence="3">
    <location>
        <begin position="2"/>
        <end position="203"/>
    </location>
</feature>
<protein>
    <submittedName>
        <fullName evidence="4">Molybdenum ABC transporter ATP-binding protein</fullName>
    </submittedName>
</protein>
<dbReference type="RefSeq" id="WP_062067991.1">
    <property type="nucleotide sequence ID" value="NZ_CP013264.1"/>
</dbReference>
<dbReference type="PANTHER" id="PTHR43514:SF4">
    <property type="entry name" value="ABC TRANSPORTER I FAMILY MEMBER 10"/>
    <property type="match status" value="1"/>
</dbReference>
<dbReference type="STRING" id="1332080.ATN00_19415"/>
<dbReference type="KEGG" id="sbd:ATN00_19415"/>
<dbReference type="AlphaFoldDB" id="A0A0S3F584"/>
<dbReference type="Proteomes" id="UP000056968">
    <property type="component" value="Chromosome"/>
</dbReference>
<keyword evidence="1" id="KW-0547">Nucleotide-binding</keyword>